<comment type="caution">
    <text evidence="1">The sequence shown here is derived from an EMBL/GenBank/DDBJ whole genome shotgun (WGS) entry which is preliminary data.</text>
</comment>
<dbReference type="EMBL" id="CABFMQ020000092">
    <property type="protein sequence ID" value="VTZ51277.1"/>
    <property type="molecule type" value="Genomic_DNA"/>
</dbReference>
<gene>
    <name evidence="1" type="ORF">MPC4_340033</name>
</gene>
<protein>
    <submittedName>
        <fullName evidence="1">Uncharacterized protein</fullName>
    </submittedName>
</protein>
<dbReference type="AlphaFoldDB" id="A0A8B6M8B4"/>
<organism evidence="1 2">
    <name type="scientific">Methylocella tundrae</name>
    <dbReference type="NCBI Taxonomy" id="227605"/>
    <lineage>
        <taxon>Bacteria</taxon>
        <taxon>Pseudomonadati</taxon>
        <taxon>Pseudomonadota</taxon>
        <taxon>Alphaproteobacteria</taxon>
        <taxon>Hyphomicrobiales</taxon>
        <taxon>Beijerinckiaceae</taxon>
        <taxon>Methylocella</taxon>
    </lineage>
</organism>
<evidence type="ECO:0000313" key="2">
    <source>
        <dbReference type="Proteomes" id="UP000485880"/>
    </source>
</evidence>
<name>A0A8B6M8B4_METTU</name>
<reference evidence="1 2" key="1">
    <citation type="submission" date="2019-05" db="EMBL/GenBank/DDBJ databases">
        <authorList>
            <person name="Farhan Ul Haque M."/>
        </authorList>
    </citation>
    <scope>NUCLEOTIDE SEQUENCE [LARGE SCALE GENOMIC DNA]</scope>
    <source>
        <strain evidence="1">2</strain>
    </source>
</reference>
<proteinExistence type="predicted"/>
<accession>A0A8B6M8B4</accession>
<dbReference type="Proteomes" id="UP000485880">
    <property type="component" value="Unassembled WGS sequence"/>
</dbReference>
<sequence>MDSWGFLRVTWGLSYGMFHRCTNISQSAQESKNKKEITTLDLTLSACVYRRCIAARFGDGGTRWSHLLSSPARLPAFRERLTKKAGARVNGHPAFVVAQQPGGSAARL</sequence>
<keyword evidence="2" id="KW-1185">Reference proteome</keyword>
<evidence type="ECO:0000313" key="1">
    <source>
        <dbReference type="EMBL" id="VTZ51277.1"/>
    </source>
</evidence>